<feature type="compositionally biased region" description="Polar residues" evidence="1">
    <location>
        <begin position="1074"/>
        <end position="1096"/>
    </location>
</feature>
<evidence type="ECO:0000313" key="4">
    <source>
        <dbReference type="Proteomes" id="UP000050424"/>
    </source>
</evidence>
<dbReference type="OrthoDB" id="3437384at2759"/>
<feature type="compositionally biased region" description="Polar residues" evidence="1">
    <location>
        <begin position="599"/>
        <end position="621"/>
    </location>
</feature>
<keyword evidence="2" id="KW-0732">Signal</keyword>
<feature type="region of interest" description="Disordered" evidence="1">
    <location>
        <begin position="998"/>
        <end position="1026"/>
    </location>
</feature>
<comment type="caution">
    <text evidence="3">The sequence shown here is derived from an EMBL/GenBank/DDBJ whole genome shotgun (WGS) entry which is preliminary data.</text>
</comment>
<dbReference type="AlphaFoldDB" id="A0A0P7BGN3"/>
<protein>
    <submittedName>
        <fullName evidence="3">Uncharacterized protein</fullName>
    </submittedName>
</protein>
<feature type="region of interest" description="Disordered" evidence="1">
    <location>
        <begin position="766"/>
        <end position="804"/>
    </location>
</feature>
<evidence type="ECO:0000256" key="2">
    <source>
        <dbReference type="SAM" id="SignalP"/>
    </source>
</evidence>
<feature type="chain" id="PRO_5006135797" evidence="2">
    <location>
        <begin position="20"/>
        <end position="1096"/>
    </location>
</feature>
<reference evidence="3 4" key="1">
    <citation type="submission" date="2015-09" db="EMBL/GenBank/DDBJ databases">
        <title>Draft genome of a European isolate of the apple canker pathogen Neonectria ditissima.</title>
        <authorList>
            <person name="Gomez-Cortecero A."/>
            <person name="Harrison R.J."/>
            <person name="Armitage A.D."/>
        </authorList>
    </citation>
    <scope>NUCLEOTIDE SEQUENCE [LARGE SCALE GENOMIC DNA]</scope>
    <source>
        <strain evidence="3 4">R09/05</strain>
    </source>
</reference>
<sequence length="1096" mass="121445">MTVALVLAATVAFTHLAERSKGTEEAFVTPAVELDSISTPTAETREHIEAQPSIIGLPSHALWDSPQPSPDAHQDATRRRQIADDFDSDEDQPTAKKRISGTFEVVRTKLSRHIWHNASIRRQSSASSIGNSEEEVARRAELKRLMHKRIQDELQLEQGNEKSNNKSTPSIQCLSSVTNLAGPRDNIEFAVSKLSALNSCTSLDQRPKPTTLAPCEDPGDPERQSNGGPESSLNHGSFAQSVNETNGAVRCLQPAIVSTEPCPASRHVSFPQSISHNSFQLSNGTSRLDRILGPDNGFSSRRDSSSMDGHSALGIWLIAQGLRSRDSSNILLDDAEDENAALQNESFDHPMGVDRIAEVLASSMHSTARSREETSLEQARGAKAKFNQVVNQTPQFATAEFSTRSRQSEREAPSQTKGVVDSRALACILNSLVDNASSNYTSKLPSFEPSPARSHQNLHSLNSQDVQNLQLSPFEWHGNSPLCSDFVGSEERNSDIQYKENQPTKSGSYANTQWARHSPQMMYDTGSLSQSETTSFVQREVELRTIQKRFGEVLSRKKLPLPTSSRFREEFADPIRGRTGRASFIDKIHLTVPRRFKTGSRSQDVAEQENTPRMSLNTNLDSVPHDMGIAYNREESSKQKLKRPSNLSIRSHMQLSSQVYQRPNSDRQESTTDLWQRAIRLEAEERHSSNTHISTPKSKRGQVLSNNHSLNLKVGLERGDSTGNSSLSTRNPNREPSQLTPNADELPTNDPLKSLIQRWATEMRPGVSGFEDGIGREDSKKLTKPPLSWSRFPSHTREERTRHASIKDNVKPKDFAIKEITPDGTVIWVTHPDFKVEDLGDKALTRSFSAKIGQVVKSKLTWFLPLRNVHLAEKKVTGKSRIISRGARQLEYPELEILPTESGYRELQVLGKEIDNMKGRKRSLCLEDALQRSRSARSLGSRISALMQEAAMSGCNDHEETLTVKQPLIAPATPASGPPSLLPDSAAPTDIFVTPQSHFSFSDETQQDDKSEVESTKSERPARKSLTITVETKGHLRSFTWAGLSQNEVCDSSRLDDFREALEMLLRDKGATGSAESLSNYDSDVGSNTSSGSNIP</sequence>
<dbReference type="Proteomes" id="UP000050424">
    <property type="component" value="Unassembled WGS sequence"/>
</dbReference>
<feature type="region of interest" description="Disordered" evidence="1">
    <location>
        <begin position="970"/>
        <end position="989"/>
    </location>
</feature>
<feature type="compositionally biased region" description="Polar residues" evidence="1">
    <location>
        <begin position="645"/>
        <end position="663"/>
    </location>
</feature>
<dbReference type="EMBL" id="LKCW01000110">
    <property type="protein sequence ID" value="KPM39327.1"/>
    <property type="molecule type" value="Genomic_DNA"/>
</dbReference>
<feature type="region of interest" description="Disordered" evidence="1">
    <location>
        <begin position="201"/>
        <end position="238"/>
    </location>
</feature>
<organism evidence="3 4">
    <name type="scientific">Neonectria ditissima</name>
    <dbReference type="NCBI Taxonomy" id="78410"/>
    <lineage>
        <taxon>Eukaryota</taxon>
        <taxon>Fungi</taxon>
        <taxon>Dikarya</taxon>
        <taxon>Ascomycota</taxon>
        <taxon>Pezizomycotina</taxon>
        <taxon>Sordariomycetes</taxon>
        <taxon>Hypocreomycetidae</taxon>
        <taxon>Hypocreales</taxon>
        <taxon>Nectriaceae</taxon>
        <taxon>Neonectria</taxon>
    </lineage>
</organism>
<feature type="compositionally biased region" description="Polar residues" evidence="1">
    <location>
        <begin position="224"/>
        <end position="238"/>
    </location>
</feature>
<feature type="compositionally biased region" description="Basic and acidic residues" evidence="1">
    <location>
        <begin position="1007"/>
        <end position="1022"/>
    </location>
</feature>
<feature type="compositionally biased region" description="Polar residues" evidence="1">
    <location>
        <begin position="721"/>
        <end position="741"/>
    </location>
</feature>
<feature type="compositionally biased region" description="Basic and acidic residues" evidence="1">
    <location>
        <begin position="72"/>
        <end position="83"/>
    </location>
</feature>
<feature type="region of interest" description="Disordered" evidence="1">
    <location>
        <begin position="399"/>
        <end position="419"/>
    </location>
</feature>
<feature type="region of interest" description="Disordered" evidence="1">
    <location>
        <begin position="686"/>
        <end position="750"/>
    </location>
</feature>
<feature type="region of interest" description="Disordered" evidence="1">
    <location>
        <begin position="1069"/>
        <end position="1096"/>
    </location>
</feature>
<accession>A0A0P7BGN3</accession>
<name>A0A0P7BGN3_9HYPO</name>
<evidence type="ECO:0000256" key="1">
    <source>
        <dbReference type="SAM" id="MobiDB-lite"/>
    </source>
</evidence>
<feature type="compositionally biased region" description="Basic and acidic residues" evidence="1">
    <location>
        <begin position="795"/>
        <end position="804"/>
    </location>
</feature>
<keyword evidence="4" id="KW-1185">Reference proteome</keyword>
<feature type="signal peptide" evidence="2">
    <location>
        <begin position="1"/>
        <end position="19"/>
    </location>
</feature>
<feature type="region of interest" description="Disordered" evidence="1">
    <location>
        <begin position="58"/>
        <end position="100"/>
    </location>
</feature>
<feature type="region of interest" description="Disordered" evidence="1">
    <location>
        <begin position="598"/>
        <end position="671"/>
    </location>
</feature>
<proteinExistence type="predicted"/>
<gene>
    <name evidence="3" type="ORF">AK830_g7229</name>
</gene>
<evidence type="ECO:0000313" key="3">
    <source>
        <dbReference type="EMBL" id="KPM39327.1"/>
    </source>
</evidence>